<reference evidence="2 3" key="1">
    <citation type="submission" date="2018-01" db="EMBL/GenBank/DDBJ databases">
        <title>Co-occurrence of chitin degradation, pigmentation and bioactivity in marine Pseudoalteromonas.</title>
        <authorList>
            <person name="Paulsen S."/>
            <person name="Gram L."/>
            <person name="Machado H."/>
        </authorList>
    </citation>
    <scope>NUCLEOTIDE SEQUENCE [LARGE SCALE GENOMIC DNA]</scope>
    <source>
        <strain evidence="2 3">S3898</strain>
    </source>
</reference>
<sequence>MKKLYIITIIILLSLYTSTSYAKYNANMKGIPTKVAVYTDGDYIYFTLNNQPTSHPKCRSNYFVIPSSVPQNRREMLLSRLLTAYAMKEKVNIGYDNSVECADGYIKVHRVG</sequence>
<protein>
    <submittedName>
        <fullName evidence="2">Uncharacterized protein</fullName>
    </submittedName>
</protein>
<dbReference type="EMBL" id="PPSX01000047">
    <property type="protein sequence ID" value="RZQ52618.1"/>
    <property type="molecule type" value="Genomic_DNA"/>
</dbReference>
<evidence type="ECO:0000313" key="2">
    <source>
        <dbReference type="EMBL" id="RZQ52618.1"/>
    </source>
</evidence>
<comment type="caution">
    <text evidence="2">The sequence shown here is derived from an EMBL/GenBank/DDBJ whole genome shotgun (WGS) entry which is preliminary data.</text>
</comment>
<dbReference type="Proteomes" id="UP000291338">
    <property type="component" value="Unassembled WGS sequence"/>
</dbReference>
<organism evidence="2 3">
    <name type="scientific">Pseudoalteromonas phenolica</name>
    <dbReference type="NCBI Taxonomy" id="161398"/>
    <lineage>
        <taxon>Bacteria</taxon>
        <taxon>Pseudomonadati</taxon>
        <taxon>Pseudomonadota</taxon>
        <taxon>Gammaproteobacteria</taxon>
        <taxon>Alteromonadales</taxon>
        <taxon>Pseudoalteromonadaceae</taxon>
        <taxon>Pseudoalteromonas</taxon>
    </lineage>
</organism>
<dbReference type="AlphaFoldDB" id="A0A4V2EJK0"/>
<proteinExistence type="predicted"/>
<evidence type="ECO:0000256" key="1">
    <source>
        <dbReference type="SAM" id="SignalP"/>
    </source>
</evidence>
<feature type="chain" id="PRO_5020974054" evidence="1">
    <location>
        <begin position="23"/>
        <end position="112"/>
    </location>
</feature>
<feature type="signal peptide" evidence="1">
    <location>
        <begin position="1"/>
        <end position="22"/>
    </location>
</feature>
<keyword evidence="1" id="KW-0732">Signal</keyword>
<accession>A0A4V2EJK0</accession>
<gene>
    <name evidence="2" type="ORF">C1E23_13235</name>
</gene>
<name>A0A4V2EJK0_9GAMM</name>
<evidence type="ECO:0000313" key="3">
    <source>
        <dbReference type="Proteomes" id="UP000291338"/>
    </source>
</evidence>